<dbReference type="RefSeq" id="XP_012202688.1">
    <property type="nucleotide sequence ID" value="XM_012347298.1"/>
</dbReference>
<dbReference type="GeneID" id="24130196"/>
<reference evidence="1 2" key="1">
    <citation type="journal article" date="2013" name="PLoS Genet.">
        <title>Distinctive expansion of potential virulence genes in the genome of the oomycete fish pathogen Saprolegnia parasitica.</title>
        <authorList>
            <person name="Jiang R.H."/>
            <person name="de Bruijn I."/>
            <person name="Haas B.J."/>
            <person name="Belmonte R."/>
            <person name="Lobach L."/>
            <person name="Christie J."/>
            <person name="van den Ackerveken G."/>
            <person name="Bottin A."/>
            <person name="Bulone V."/>
            <person name="Diaz-Moreno S.M."/>
            <person name="Dumas B."/>
            <person name="Fan L."/>
            <person name="Gaulin E."/>
            <person name="Govers F."/>
            <person name="Grenville-Briggs L.J."/>
            <person name="Horner N.R."/>
            <person name="Levin J.Z."/>
            <person name="Mammella M."/>
            <person name="Meijer H.J."/>
            <person name="Morris P."/>
            <person name="Nusbaum C."/>
            <person name="Oome S."/>
            <person name="Phillips A.J."/>
            <person name="van Rooyen D."/>
            <person name="Rzeszutek E."/>
            <person name="Saraiva M."/>
            <person name="Secombes C.J."/>
            <person name="Seidl M.F."/>
            <person name="Snel B."/>
            <person name="Stassen J.H."/>
            <person name="Sykes S."/>
            <person name="Tripathy S."/>
            <person name="van den Berg H."/>
            <person name="Vega-Arreguin J.C."/>
            <person name="Wawra S."/>
            <person name="Young S.K."/>
            <person name="Zeng Q."/>
            <person name="Dieguez-Uribeondo J."/>
            <person name="Russ C."/>
            <person name="Tyler B.M."/>
            <person name="van West P."/>
        </authorList>
    </citation>
    <scope>NUCLEOTIDE SEQUENCE [LARGE SCALE GENOMIC DNA]</scope>
    <source>
        <strain evidence="1 2">CBS 223.65</strain>
    </source>
</reference>
<gene>
    <name evidence="1" type="ORF">SPRG_07947</name>
</gene>
<proteinExistence type="predicted"/>
<organism evidence="1 2">
    <name type="scientific">Saprolegnia parasitica (strain CBS 223.65)</name>
    <dbReference type="NCBI Taxonomy" id="695850"/>
    <lineage>
        <taxon>Eukaryota</taxon>
        <taxon>Sar</taxon>
        <taxon>Stramenopiles</taxon>
        <taxon>Oomycota</taxon>
        <taxon>Saprolegniomycetes</taxon>
        <taxon>Saprolegniales</taxon>
        <taxon>Saprolegniaceae</taxon>
        <taxon>Saprolegnia</taxon>
    </lineage>
</organism>
<sequence length="645" mass="71482">MSPNESIAAHSRVSFQLQQALEVLLAQLSVTSLGPVVLWRWDHLKLSQHLYFVCIQVSYSENDPPVAMVPWQSLDALLNTTTRFQLDPLSMRVRFRLGVATLLPSTDESDVLFSPWDVVARRSSLPLPTVESDASSATFSWPTWPIELLHCATLQLERCIDDDDWRLEYTGVVGPVHVMDLPPQSRLAFRVRLAHCDKVLGTALLGEITEINDWTLLSIVTAPAAISVWGVQQHWWLHAACNDALASAGAWAVVVSGGDETMRQPLRSFKTPHGLLQLRPDTEYDVRIQVQSGCCVATSPAERIRTSLSLHLDTIASHAPTTQLRWSTPPYWLAASSIFIELQVYTASDTWAVSDAPPKHDNAASSTVVDVAPRELLDVYRLNLRAGSADLTSSLPVVVVQAIPLRLRGMGCHLRLEWSWALPPHLAEYTARFQVWLSRDRSPLVRLEPAPTLVHDSGSNLYVTDVVLARASTYTCAVVAEIDHQFTSPVAPLSHSTAWPLCTLDIAETTYESALVVLSLKTPDWCRTSLESCVEIEHGGAWVGATPATVATRDDGVCQFECRLSSLPSHCECLVRLGVRWAATHAFEFVAQTTFLTGCGPLTIDALSHGRLRLSWPPAPDAHAEYDVQCYEPSHRRFETRRVSY</sequence>
<dbReference type="EMBL" id="KK583223">
    <property type="protein sequence ID" value="KDO26545.1"/>
    <property type="molecule type" value="Genomic_DNA"/>
</dbReference>
<dbReference type="AlphaFoldDB" id="A0A067CBI5"/>
<dbReference type="STRING" id="695850.A0A067CBI5"/>
<dbReference type="KEGG" id="spar:SPRG_07947"/>
<dbReference type="OrthoDB" id="79472at2759"/>
<evidence type="ECO:0000313" key="1">
    <source>
        <dbReference type="EMBL" id="KDO26545.1"/>
    </source>
</evidence>
<keyword evidence="2" id="KW-1185">Reference proteome</keyword>
<dbReference type="Proteomes" id="UP000030745">
    <property type="component" value="Unassembled WGS sequence"/>
</dbReference>
<evidence type="ECO:0000313" key="2">
    <source>
        <dbReference type="Proteomes" id="UP000030745"/>
    </source>
</evidence>
<name>A0A067CBI5_SAPPC</name>
<dbReference type="VEuPathDB" id="FungiDB:SPRG_07947"/>
<accession>A0A067CBI5</accession>
<protein>
    <submittedName>
        <fullName evidence="1">Uncharacterized protein</fullName>
    </submittedName>
</protein>